<gene>
    <name evidence="1" type="ORF">MRATA1EN22A_LOCUS28735</name>
</gene>
<protein>
    <submittedName>
        <fullName evidence="1">Uncharacterized protein</fullName>
    </submittedName>
</protein>
<dbReference type="EMBL" id="CATOBB020000158">
    <property type="protein sequence ID" value="CAM9123461.1"/>
    <property type="molecule type" value="Genomic_DNA"/>
</dbReference>
<accession>A0ACB1KDT9</accession>
<name>A0ACB1KDT9_RANTA</name>
<organism evidence="1 2">
    <name type="scientific">Rangifer tarandus platyrhynchus</name>
    <name type="common">Svalbard reindeer</name>
    <dbReference type="NCBI Taxonomy" id="3082113"/>
    <lineage>
        <taxon>Eukaryota</taxon>
        <taxon>Metazoa</taxon>
        <taxon>Chordata</taxon>
        <taxon>Craniata</taxon>
        <taxon>Vertebrata</taxon>
        <taxon>Euteleostomi</taxon>
        <taxon>Mammalia</taxon>
        <taxon>Eutheria</taxon>
        <taxon>Laurasiatheria</taxon>
        <taxon>Artiodactyla</taxon>
        <taxon>Ruminantia</taxon>
        <taxon>Pecora</taxon>
        <taxon>Cervidae</taxon>
        <taxon>Odocoileinae</taxon>
        <taxon>Rangifer</taxon>
    </lineage>
</organism>
<dbReference type="Proteomes" id="UP001162501">
    <property type="component" value="Unassembled WGS sequence"/>
</dbReference>
<sequence>MRGRASLLLCRACSVPPHHHAPSHAAAAPALLVPRPRLVGAEQRDGRAGRASHTVVRDALGGGERGELSTSPRGFPPPSSGRGKAAGVSRFLSSDCGLPLTLGLPGERRDAGKFGFCASASGHAALPPRDTQPTVRERELPEGPRTGPLRLSGGGALCPWVVRDVSGVEHVRRRCEKRKPGAERQSVPGSGQR</sequence>
<proteinExistence type="predicted"/>
<evidence type="ECO:0000313" key="1">
    <source>
        <dbReference type="EMBL" id="CAM9123461.1"/>
    </source>
</evidence>
<comment type="caution">
    <text evidence="1">The sequence shown here is derived from an EMBL/GenBank/DDBJ whole genome shotgun (WGS) entry which is preliminary data.</text>
</comment>
<reference evidence="1" key="1">
    <citation type="submission" date="2025-03" db="EMBL/GenBank/DDBJ databases">
        <authorList>
            <consortium name="ELIXIR-Norway"/>
            <consortium name="Elixir Norway"/>
        </authorList>
    </citation>
    <scope>NUCLEOTIDE SEQUENCE</scope>
</reference>
<evidence type="ECO:0000313" key="2">
    <source>
        <dbReference type="Proteomes" id="UP001162501"/>
    </source>
</evidence>